<dbReference type="RefSeq" id="WP_012954968.1">
    <property type="nucleotide sequence ID" value="NC_013790.1"/>
</dbReference>
<dbReference type="PATRIC" id="fig|634498.28.peg.165"/>
<feature type="region of interest" description="Disordered" evidence="1">
    <location>
        <begin position="69"/>
        <end position="91"/>
    </location>
</feature>
<dbReference type="AlphaFoldDB" id="D3DYU2"/>
<evidence type="ECO:0000256" key="1">
    <source>
        <dbReference type="SAM" id="MobiDB-lite"/>
    </source>
</evidence>
<dbReference type="InterPro" id="IPR008964">
    <property type="entry name" value="Invasin/intimin_cell_adhesion"/>
</dbReference>
<gene>
    <name evidence="2" type="ordered locus">mru_0160</name>
</gene>
<dbReference type="Gene3D" id="2.60.40.10">
    <property type="entry name" value="Immunoglobulins"/>
    <property type="match status" value="2"/>
</dbReference>
<keyword evidence="3" id="KW-1185">Reference proteome</keyword>
<dbReference type="InterPro" id="IPR013783">
    <property type="entry name" value="Ig-like_fold"/>
</dbReference>
<dbReference type="KEGG" id="mru:mru_0160"/>
<reference evidence="2 3" key="1">
    <citation type="journal article" date="2010" name="PLoS ONE">
        <title>The genome sequence of the rumen methanogen Methanobrevibacter ruminantium reveals new possibilities for controlling ruminant methane emissions.</title>
        <authorList>
            <person name="Leahy S.C."/>
            <person name="Kelly W.J."/>
            <person name="Altermann E."/>
            <person name="Ronimus R.S."/>
            <person name="Yeoman C.J."/>
            <person name="Pacheco D.M."/>
            <person name="Li D."/>
            <person name="Kong Z."/>
            <person name="McTavish S."/>
            <person name="Sang C."/>
            <person name="Lambie S.C."/>
            <person name="Janssen P.H."/>
            <person name="Dey D."/>
            <person name="Attwood G.T."/>
        </authorList>
    </citation>
    <scope>NUCLEOTIDE SEQUENCE [LARGE SCALE GENOMIC DNA]</scope>
    <source>
        <strain evidence="3">ATCC 35063 / DSM 1093 / JCM 13430 / OCM 146 / M1</strain>
    </source>
</reference>
<dbReference type="EMBL" id="CP001719">
    <property type="protein sequence ID" value="ADC46012.1"/>
    <property type="molecule type" value="Genomic_DNA"/>
</dbReference>
<organism evidence="2 3">
    <name type="scientific">Methanobrevibacter ruminantium (strain ATCC 35063 / DSM 1093 / JCM 13430 / OCM 146 / M1)</name>
    <name type="common">Methanobacterium ruminantium</name>
    <dbReference type="NCBI Taxonomy" id="634498"/>
    <lineage>
        <taxon>Archaea</taxon>
        <taxon>Methanobacteriati</taxon>
        <taxon>Methanobacteriota</taxon>
        <taxon>Methanomada group</taxon>
        <taxon>Methanobacteria</taxon>
        <taxon>Methanobacteriales</taxon>
        <taxon>Methanobacteriaceae</taxon>
        <taxon>Methanobrevibacter</taxon>
    </lineage>
</organism>
<dbReference type="Proteomes" id="UP000008680">
    <property type="component" value="Chromosome"/>
</dbReference>
<evidence type="ECO:0000313" key="3">
    <source>
        <dbReference type="Proteomes" id="UP000008680"/>
    </source>
</evidence>
<proteinExistence type="predicted"/>
<feature type="compositionally biased region" description="Acidic residues" evidence="1">
    <location>
        <begin position="78"/>
        <end position="91"/>
    </location>
</feature>
<dbReference type="eggNOG" id="arCOG02488">
    <property type="taxonomic scope" value="Archaea"/>
</dbReference>
<dbReference type="OrthoDB" id="81290at2157"/>
<name>D3DYU2_METRM</name>
<sequence length="1058" mass="117508">MNFKTKGSLILISLLFILIIGIGMASASEDINTDIDTDYQSDSIDVSDVSLNDEQIASEDSLPNYEIANKSKDKLYDEGEEEEGGITNDDDDENYRIDGIYADYTITPSENGTIFVEGERIQIIFNFTDQDYEPVSGDWFINFYGESTDVDIYHPFEATGLTDYVVPIYLPPGDYVIFFYEGVVFDDFGGIEDEGTQLDVTFEDAEGNQLDNPEFSIRTNYNKKVYANLTIDYSVAELENLVEGDDITAKISLMDEFNNKMTEKVNLEIYRNGENYDSKKVNVVEGQNNNIIFENLQEGNYSLEVASIDSVPKYTNIITKAVNFTVKSNYDPDNYQIILNPEDEKKLVGDSYEMGVKLLNPSEEAEEGSIDLYLNGNFVKTLELNYDEDGYSHHIVEGLQLGPNNATFLYQIRDGVNVSESVNLIRYETESIIDLESSDIIIGDDAKIKASLSYLDGIVKKPINENFKLYIKNYVEDEDEVEFVYDEEFTIKGSETITLSDLEEGTYYISAVYNGKNYKYLATEEESTLEVFPKETRVDAVARTYSTEENVIVGIELADLSGKAIKGTVNVVLDNKTSYQVNTTDDIQHPVELDLGKLGYGLHNIELNYTGDDSEGWLPSYNNAEFLVIYPSFMSIEDGDVTSGSDLTVNISLTGPDDEGINGIITVRIYDNTGKYLINGDFNTTNGVKSIELKNITKDYIIYGRYYGLDTSKIEIGPSNHYLSSEAYGFIRIAEGKSEKTEYDLELTKVNDNTVIASLKDSDSKPVANAELTVKVNGVESKAKTDNNGMANISFSGNSSIKVSYTDANNTTAKASMEIIIINNVTEKIVNQTVEVPVEIEKIVYVNQTVEVPVEVEKIVYVIPNRTDTAFEYENMVTTAVASADGRTGEYFNVRLIDATGKPLAYKPIKIGFNGVVYDRTTDADGRAKLQINLGYKGDYTFAIGFLGDDNYTGAFEVAKITVKLQKPQLSTASKTYKASAKTKTLTATFKSEHGNTVSGKKISFTVNGKTYSGTTNSKGIASVNVSLSKKGTYSFTVKWAGNDQFASVTKSGKLTIK</sequence>
<dbReference type="GeneID" id="8769779"/>
<evidence type="ECO:0000313" key="2">
    <source>
        <dbReference type="EMBL" id="ADC46012.1"/>
    </source>
</evidence>
<dbReference type="HOGENOM" id="CLU_289619_0_0_2"/>
<accession>D3DYU2</accession>
<dbReference type="SUPFAM" id="SSF49373">
    <property type="entry name" value="Invasin/intimin cell-adhesion fragments"/>
    <property type="match status" value="1"/>
</dbReference>
<protein>
    <submittedName>
        <fullName evidence="2">Adhesin-like protein</fullName>
    </submittedName>
</protein>